<dbReference type="RefSeq" id="WP_157901916.1">
    <property type="nucleotide sequence ID" value="NZ_CP102333.1"/>
</dbReference>
<dbReference type="EMBL" id="CP102333">
    <property type="protein sequence ID" value="UUS35104.1"/>
    <property type="molecule type" value="Genomic_DNA"/>
</dbReference>
<organism evidence="1 2">
    <name type="scientific">Streptomyces changanensis</name>
    <dbReference type="NCBI Taxonomy" id="2964669"/>
    <lineage>
        <taxon>Bacteria</taxon>
        <taxon>Bacillati</taxon>
        <taxon>Actinomycetota</taxon>
        <taxon>Actinomycetes</taxon>
        <taxon>Kitasatosporales</taxon>
        <taxon>Streptomycetaceae</taxon>
        <taxon>Streptomyces</taxon>
    </lineage>
</organism>
<accession>A0ABY5NGI3</accession>
<geneLocation type="plasmid" evidence="1 2">
    <name>unnamed</name>
</geneLocation>
<proteinExistence type="predicted"/>
<dbReference type="Proteomes" id="UP001060150">
    <property type="component" value="Plasmid unnamed"/>
</dbReference>
<evidence type="ECO:0000313" key="2">
    <source>
        <dbReference type="Proteomes" id="UP001060150"/>
    </source>
</evidence>
<protein>
    <submittedName>
        <fullName evidence="1">Uncharacterized protein</fullName>
    </submittedName>
</protein>
<gene>
    <name evidence="1" type="ORF">NRO40_30340</name>
</gene>
<reference evidence="1" key="1">
    <citation type="submission" date="2022-08" db="EMBL/GenBank/DDBJ databases">
        <title>Streptomyces changanensis sp. nov., an actinomycete isolated from soil.</title>
        <authorList>
            <person name="Wu H."/>
            <person name="Han L."/>
        </authorList>
    </citation>
    <scope>NUCLEOTIDE SEQUENCE</scope>
    <source>
        <strain evidence="1">HL-66</strain>
        <plasmid evidence="1">unnamed</plasmid>
    </source>
</reference>
<keyword evidence="1" id="KW-0614">Plasmid</keyword>
<keyword evidence="2" id="KW-1185">Reference proteome</keyword>
<evidence type="ECO:0000313" key="1">
    <source>
        <dbReference type="EMBL" id="UUS35104.1"/>
    </source>
</evidence>
<sequence length="136" mass="14266">MVKVAAPDGRARTPLCRIPGVVFEFGKSGSYEEQVGVVSEHLQTCSAWAAGMRGPDEPAAQFVMAGVPRIAALFAGLPEGTGKGLVRRVCDGRPTVFYGRVGLGLQGRGRPDDRRVFENFVASASKRVGCGTGGEA</sequence>
<name>A0ABY5NGI3_9ACTN</name>